<sequence>MNFSRIAAATARVIKGTTRAFPADPKRRAITLTPTAVARVKELLAEQPGATALKIGVTQRGCNGYTYTLDYSSTKAKFDEEVEQDGVKVWIDMKAQLSLLGSEMDFQKTRLTEEFVFRNPNIKGARTDMKDKKDNPEFKKLVKKASKQTNAVKSAGVEPPEPKTVDGELLTLEYSWATNLHPAQFLWIFELFNDNMMELYKRSDWGYEENSKKQELQATTARYIIVKNSKKKHVGYVHYRFDIENGLPVVYCYELQVIKDYQKKGIGSLLINLLVDLAKKTGMQKVMATVFIFNGNSLAFFHKNGFRLDDTTPPKTQEIDYVILSRWVAPGKEQQPVGSVRNELEDLILQQIRAAKICDENTDKDDGPSESRILKASAAAKTPSTAASDAAVTTVEDTQNAGN</sequence>
<evidence type="ECO:0000256" key="1">
    <source>
        <dbReference type="ARBA" id="ARBA00004123"/>
    </source>
</evidence>
<dbReference type="GO" id="GO:1990189">
    <property type="term" value="F:protein N-terminal-serine acetyltransferase activity"/>
    <property type="evidence" value="ECO:0007669"/>
    <property type="project" value="UniProtKB-EC"/>
</dbReference>
<dbReference type="GO" id="GO:0010485">
    <property type="term" value="F:histone H4 acetyltransferase activity"/>
    <property type="evidence" value="ECO:0007669"/>
    <property type="project" value="InterPro"/>
</dbReference>
<evidence type="ECO:0000256" key="12">
    <source>
        <dbReference type="ARBA" id="ARBA00049524"/>
    </source>
</evidence>
<evidence type="ECO:0000259" key="14">
    <source>
        <dbReference type="PROSITE" id="PS51186"/>
    </source>
</evidence>
<dbReference type="InterPro" id="IPR039949">
    <property type="entry name" value="NAA40"/>
</dbReference>
<evidence type="ECO:0000256" key="4">
    <source>
        <dbReference type="ARBA" id="ARBA00008870"/>
    </source>
</evidence>
<comment type="catalytic activity">
    <reaction evidence="12">
        <text>N-terminal L-seryl-[histone H4] + acetyl-CoA = N-terminal N(alpha)-acetyl-L-seryl-[histone H4] + CoA + H(+)</text>
        <dbReference type="Rhea" id="RHEA:50596"/>
        <dbReference type="Rhea" id="RHEA-COMP:12740"/>
        <dbReference type="Rhea" id="RHEA-COMP:12743"/>
        <dbReference type="ChEBI" id="CHEBI:15378"/>
        <dbReference type="ChEBI" id="CHEBI:57287"/>
        <dbReference type="ChEBI" id="CHEBI:57288"/>
        <dbReference type="ChEBI" id="CHEBI:64738"/>
        <dbReference type="ChEBI" id="CHEBI:83690"/>
        <dbReference type="EC" id="2.3.1.257"/>
    </reaction>
</comment>
<dbReference type="InterPro" id="IPR016092">
    <property type="entry name" value="ATAP"/>
</dbReference>
<comment type="subcellular location">
    <subcellularLocation>
        <location evidence="2">Cytoplasm</location>
    </subcellularLocation>
    <subcellularLocation>
        <location evidence="1">Nucleus</location>
    </subcellularLocation>
</comment>
<dbReference type="PANTHER" id="PTHR20531">
    <property type="entry name" value="N-ALPHA-ACETYLTRANSFERASE 40"/>
    <property type="match status" value="1"/>
</dbReference>
<dbReference type="PROSITE" id="PS51186">
    <property type="entry name" value="GNAT"/>
    <property type="match status" value="1"/>
</dbReference>
<dbReference type="InterPro" id="IPR000361">
    <property type="entry name" value="ATAP_core_dom"/>
</dbReference>
<keyword evidence="7" id="KW-0963">Cytoplasm</keyword>
<dbReference type="Pfam" id="PF00583">
    <property type="entry name" value="Acetyltransf_1"/>
    <property type="match status" value="1"/>
</dbReference>
<name>A0A7E4W6N6_PANRE</name>
<evidence type="ECO:0000256" key="3">
    <source>
        <dbReference type="ARBA" id="ARBA00006718"/>
    </source>
</evidence>
<dbReference type="WBParaSite" id="Pan_g7728.t2">
    <property type="protein sequence ID" value="Pan_g7728.t2"/>
    <property type="gene ID" value="Pan_g7728"/>
</dbReference>
<dbReference type="GO" id="GO:0051536">
    <property type="term" value="F:iron-sulfur cluster binding"/>
    <property type="evidence" value="ECO:0007669"/>
    <property type="project" value="InterPro"/>
</dbReference>
<evidence type="ECO:0000256" key="5">
    <source>
        <dbReference type="ARBA" id="ARBA00012950"/>
    </source>
</evidence>
<comment type="similarity">
    <text evidence="3">Belongs to the HesB/IscA family.</text>
</comment>
<comment type="catalytic activity">
    <reaction evidence="11">
        <text>N-terminal L-seryl-[histone H2A] + acetyl-CoA = N-terminal N(alpha)-acetyl-L-seryl-[histone H2A] + CoA + H(+)</text>
        <dbReference type="Rhea" id="RHEA:50600"/>
        <dbReference type="Rhea" id="RHEA-COMP:12742"/>
        <dbReference type="Rhea" id="RHEA-COMP:12744"/>
        <dbReference type="ChEBI" id="CHEBI:15378"/>
        <dbReference type="ChEBI" id="CHEBI:57287"/>
        <dbReference type="ChEBI" id="CHEBI:57288"/>
        <dbReference type="ChEBI" id="CHEBI:64738"/>
        <dbReference type="ChEBI" id="CHEBI:83690"/>
        <dbReference type="EC" id="2.3.1.257"/>
    </reaction>
</comment>
<evidence type="ECO:0000256" key="11">
    <source>
        <dbReference type="ARBA" id="ARBA00047821"/>
    </source>
</evidence>
<dbReference type="InterPro" id="IPR000182">
    <property type="entry name" value="GNAT_dom"/>
</dbReference>
<keyword evidence="10" id="KW-0012">Acyltransferase</keyword>
<dbReference type="AlphaFoldDB" id="A0A7E4W6N6"/>
<evidence type="ECO:0000256" key="13">
    <source>
        <dbReference type="SAM" id="MobiDB-lite"/>
    </source>
</evidence>
<dbReference type="Pfam" id="PF01521">
    <property type="entry name" value="Fe-S_biosyn"/>
    <property type="match status" value="1"/>
</dbReference>
<proteinExistence type="inferred from homology"/>
<dbReference type="SUPFAM" id="SSF89360">
    <property type="entry name" value="HesB-like domain"/>
    <property type="match status" value="1"/>
</dbReference>
<dbReference type="Proteomes" id="UP000492821">
    <property type="component" value="Unassembled WGS sequence"/>
</dbReference>
<dbReference type="CDD" id="cd04301">
    <property type="entry name" value="NAT_SF"/>
    <property type="match status" value="1"/>
</dbReference>
<accession>A0A7E4W6N6</accession>
<dbReference type="Gene3D" id="3.40.630.30">
    <property type="match status" value="1"/>
</dbReference>
<dbReference type="GO" id="GO:0005634">
    <property type="term" value="C:nucleus"/>
    <property type="evidence" value="ECO:0007669"/>
    <property type="project" value="UniProtKB-SubCell"/>
</dbReference>
<evidence type="ECO:0000313" key="15">
    <source>
        <dbReference type="Proteomes" id="UP000492821"/>
    </source>
</evidence>
<evidence type="ECO:0000256" key="2">
    <source>
        <dbReference type="ARBA" id="ARBA00004496"/>
    </source>
</evidence>
<evidence type="ECO:0000256" key="6">
    <source>
        <dbReference type="ARBA" id="ARBA00015043"/>
    </source>
</evidence>
<comment type="similarity">
    <text evidence="4">Belongs to the acetyltransferase family. NAA40 subfamily.</text>
</comment>
<dbReference type="EC" id="2.3.1.257" evidence="5"/>
<organism evidence="15 16">
    <name type="scientific">Panagrellus redivivus</name>
    <name type="common">Microworm</name>
    <dbReference type="NCBI Taxonomy" id="6233"/>
    <lineage>
        <taxon>Eukaryota</taxon>
        <taxon>Metazoa</taxon>
        <taxon>Ecdysozoa</taxon>
        <taxon>Nematoda</taxon>
        <taxon>Chromadorea</taxon>
        <taxon>Rhabditida</taxon>
        <taxon>Tylenchina</taxon>
        <taxon>Panagrolaimomorpha</taxon>
        <taxon>Panagrolaimoidea</taxon>
        <taxon>Panagrolaimidae</taxon>
        <taxon>Panagrellus</taxon>
    </lineage>
</organism>
<evidence type="ECO:0000313" key="16">
    <source>
        <dbReference type="WBParaSite" id="Pan_g7728.t2"/>
    </source>
</evidence>
<dbReference type="SUPFAM" id="SSF55729">
    <property type="entry name" value="Acyl-CoA N-acyltransferases (Nat)"/>
    <property type="match status" value="1"/>
</dbReference>
<evidence type="ECO:0000256" key="10">
    <source>
        <dbReference type="ARBA" id="ARBA00023315"/>
    </source>
</evidence>
<feature type="domain" description="N-acetyltransferase" evidence="14">
    <location>
        <begin position="183"/>
        <end position="329"/>
    </location>
</feature>
<evidence type="ECO:0000256" key="7">
    <source>
        <dbReference type="ARBA" id="ARBA00022490"/>
    </source>
</evidence>
<evidence type="ECO:0000256" key="9">
    <source>
        <dbReference type="ARBA" id="ARBA00023242"/>
    </source>
</evidence>
<keyword evidence="9" id="KW-0539">Nucleus</keyword>
<dbReference type="InterPro" id="IPR035903">
    <property type="entry name" value="HesB-like_dom_sf"/>
</dbReference>
<reference evidence="15" key="1">
    <citation type="journal article" date="2013" name="Genetics">
        <title>The draft genome and transcriptome of Panagrellus redivivus are shaped by the harsh demands of a free-living lifestyle.</title>
        <authorList>
            <person name="Srinivasan J."/>
            <person name="Dillman A.R."/>
            <person name="Macchietto M.G."/>
            <person name="Heikkinen L."/>
            <person name="Lakso M."/>
            <person name="Fracchia K.M."/>
            <person name="Antoshechkin I."/>
            <person name="Mortazavi A."/>
            <person name="Wong G."/>
            <person name="Sternberg P.W."/>
        </authorList>
    </citation>
    <scope>NUCLEOTIDE SEQUENCE [LARGE SCALE GENOMIC DNA]</scope>
    <source>
        <strain evidence="15">MT8872</strain>
    </source>
</reference>
<dbReference type="InterPro" id="IPR016181">
    <property type="entry name" value="Acyl_CoA_acyltransferase"/>
</dbReference>
<protein>
    <recommendedName>
        <fullName evidence="6">N-alpha-acetyltransferase 40</fullName>
        <ecNumber evidence="5">2.3.1.257</ecNumber>
    </recommendedName>
</protein>
<dbReference type="GO" id="GO:0043998">
    <property type="term" value="F:histone H2A acetyltransferase activity"/>
    <property type="evidence" value="ECO:0007669"/>
    <property type="project" value="InterPro"/>
</dbReference>
<evidence type="ECO:0000256" key="8">
    <source>
        <dbReference type="ARBA" id="ARBA00022679"/>
    </source>
</evidence>
<dbReference type="Gene3D" id="2.60.300.12">
    <property type="entry name" value="HesB-like domain"/>
    <property type="match status" value="1"/>
</dbReference>
<dbReference type="PANTHER" id="PTHR20531:SF1">
    <property type="entry name" value="N-ALPHA-ACETYLTRANSFERASE 40"/>
    <property type="match status" value="1"/>
</dbReference>
<keyword evidence="15" id="KW-1185">Reference proteome</keyword>
<feature type="region of interest" description="Disordered" evidence="13">
    <location>
        <begin position="376"/>
        <end position="403"/>
    </location>
</feature>
<dbReference type="GO" id="GO:0016226">
    <property type="term" value="P:iron-sulfur cluster assembly"/>
    <property type="evidence" value="ECO:0007669"/>
    <property type="project" value="InterPro"/>
</dbReference>
<dbReference type="GO" id="GO:0005737">
    <property type="term" value="C:cytoplasm"/>
    <property type="evidence" value="ECO:0007669"/>
    <property type="project" value="UniProtKB-SubCell"/>
</dbReference>
<keyword evidence="8" id="KW-0808">Transferase</keyword>
<reference evidence="16" key="2">
    <citation type="submission" date="2020-10" db="UniProtKB">
        <authorList>
            <consortium name="WormBaseParasite"/>
        </authorList>
    </citation>
    <scope>IDENTIFICATION</scope>
</reference>
<dbReference type="NCBIfam" id="TIGR00049">
    <property type="entry name" value="iron-sulfur cluster assembly accessory protein"/>
    <property type="match status" value="1"/>
</dbReference>